<evidence type="ECO:0000313" key="3">
    <source>
        <dbReference type="EMBL" id="CAA7060632.1"/>
    </source>
</evidence>
<dbReference type="GO" id="GO:0051783">
    <property type="term" value="P:regulation of nuclear division"/>
    <property type="evidence" value="ECO:0007669"/>
    <property type="project" value="InterPro"/>
</dbReference>
<dbReference type="InterPro" id="IPR034590">
    <property type="entry name" value="POLYCHOME/GIG1"/>
</dbReference>
<sequence>MPEGRDRIERPVDYSAIFANRRSHGVLLDEPASRIIFQSEPQANPEPGSIGRGSIIGTGGIIRGNFSSWRPGNGNGRENTPMVSARRGRGRASPSPLPSWYPRTPLRDITHIIRAMERRRRAGMGVVDGQEIESPVPLSGEHNCSMVTPGPAVGLKRSCPPSTAKVHKMLLDITNEISEEDEEAGFITPEKKLLNSIDIVEKIVMEEMQKLKSTPLAKREEREKRVRTLMSMR</sequence>
<keyword evidence="4" id="KW-1185">Reference proteome</keyword>
<name>A0A6D2I7Z3_9BRAS</name>
<accession>A0A6D2I7Z3</accession>
<protein>
    <recommendedName>
        <fullName evidence="5">Protein GIGAS CELL1</fullName>
    </recommendedName>
</protein>
<dbReference type="OrthoDB" id="1916775at2759"/>
<dbReference type="EMBL" id="CACVBM020001829">
    <property type="protein sequence ID" value="CAA7060632.1"/>
    <property type="molecule type" value="Genomic_DNA"/>
</dbReference>
<gene>
    <name evidence="2" type="ORF">MERR_LOCUS11922</name>
    <name evidence="3" type="ORF">MERR_LOCUS47868</name>
</gene>
<dbReference type="PANTHER" id="PTHR35119">
    <property type="entry name" value="PROTEIN POLYCHOME"/>
    <property type="match status" value="1"/>
</dbReference>
<feature type="region of interest" description="Disordered" evidence="1">
    <location>
        <begin position="66"/>
        <end position="101"/>
    </location>
</feature>
<dbReference type="PANTHER" id="PTHR35119:SF13">
    <property type="entry name" value="PROTEIN GIGAS CELL1"/>
    <property type="match status" value="1"/>
</dbReference>
<reference evidence="2 4" key="1">
    <citation type="submission" date="2020-01" db="EMBL/GenBank/DDBJ databases">
        <authorList>
            <person name="Mishra B."/>
        </authorList>
    </citation>
    <scope>NUCLEOTIDE SEQUENCE [LARGE SCALE GENOMIC DNA]</scope>
</reference>
<proteinExistence type="predicted"/>
<dbReference type="GO" id="GO:0005634">
    <property type="term" value="C:nucleus"/>
    <property type="evidence" value="ECO:0007669"/>
    <property type="project" value="InterPro"/>
</dbReference>
<organism evidence="2 4">
    <name type="scientific">Microthlaspi erraticum</name>
    <dbReference type="NCBI Taxonomy" id="1685480"/>
    <lineage>
        <taxon>Eukaryota</taxon>
        <taxon>Viridiplantae</taxon>
        <taxon>Streptophyta</taxon>
        <taxon>Embryophyta</taxon>
        <taxon>Tracheophyta</taxon>
        <taxon>Spermatophyta</taxon>
        <taxon>Magnoliopsida</taxon>
        <taxon>eudicotyledons</taxon>
        <taxon>Gunneridae</taxon>
        <taxon>Pentapetalae</taxon>
        <taxon>rosids</taxon>
        <taxon>malvids</taxon>
        <taxon>Brassicales</taxon>
        <taxon>Brassicaceae</taxon>
        <taxon>Coluteocarpeae</taxon>
        <taxon>Microthlaspi</taxon>
    </lineage>
</organism>
<evidence type="ECO:0008006" key="5">
    <source>
        <dbReference type="Google" id="ProtNLM"/>
    </source>
</evidence>
<evidence type="ECO:0000313" key="2">
    <source>
        <dbReference type="EMBL" id="CAA7024687.1"/>
    </source>
</evidence>
<evidence type="ECO:0000313" key="4">
    <source>
        <dbReference type="Proteomes" id="UP000467841"/>
    </source>
</evidence>
<evidence type="ECO:0000256" key="1">
    <source>
        <dbReference type="SAM" id="MobiDB-lite"/>
    </source>
</evidence>
<dbReference type="AlphaFoldDB" id="A0A6D2I7Z3"/>
<feature type="compositionally biased region" description="Polar residues" evidence="1">
    <location>
        <begin position="66"/>
        <end position="82"/>
    </location>
</feature>
<dbReference type="Proteomes" id="UP000467841">
    <property type="component" value="Unassembled WGS sequence"/>
</dbReference>
<dbReference type="EMBL" id="CACVBM020000913">
    <property type="protein sequence ID" value="CAA7024687.1"/>
    <property type="molecule type" value="Genomic_DNA"/>
</dbReference>